<reference evidence="2 3" key="1">
    <citation type="submission" date="2019-02" db="EMBL/GenBank/DDBJ databases">
        <title>Deep-cultivation of Planctomycetes and their phenomic and genomic characterization uncovers novel biology.</title>
        <authorList>
            <person name="Wiegand S."/>
            <person name="Jogler M."/>
            <person name="Boedeker C."/>
            <person name="Pinto D."/>
            <person name="Vollmers J."/>
            <person name="Rivas-Marin E."/>
            <person name="Kohn T."/>
            <person name="Peeters S.H."/>
            <person name="Heuer A."/>
            <person name="Rast P."/>
            <person name="Oberbeckmann S."/>
            <person name="Bunk B."/>
            <person name="Jeske O."/>
            <person name="Meyerdierks A."/>
            <person name="Storesund J.E."/>
            <person name="Kallscheuer N."/>
            <person name="Luecker S."/>
            <person name="Lage O.M."/>
            <person name="Pohl T."/>
            <person name="Merkel B.J."/>
            <person name="Hornburger P."/>
            <person name="Mueller R.-W."/>
            <person name="Bruemmer F."/>
            <person name="Labrenz M."/>
            <person name="Spormann A.M."/>
            <person name="Op den Camp H."/>
            <person name="Overmann J."/>
            <person name="Amann R."/>
            <person name="Jetten M.S.M."/>
            <person name="Mascher T."/>
            <person name="Medema M.H."/>
            <person name="Devos D.P."/>
            <person name="Kaster A.-K."/>
            <person name="Ovreas L."/>
            <person name="Rohde M."/>
            <person name="Galperin M.Y."/>
            <person name="Jogler C."/>
        </authorList>
    </citation>
    <scope>NUCLEOTIDE SEQUENCE [LARGE SCALE GENOMIC DNA]</scope>
    <source>
        <strain evidence="2 3">Pla85_3_4</strain>
    </source>
</reference>
<keyword evidence="3" id="KW-1185">Reference proteome</keyword>
<gene>
    <name evidence="2" type="ORF">Pla8534_15800</name>
</gene>
<dbReference type="KEGG" id="lcre:Pla8534_15800"/>
<dbReference type="RefSeq" id="WP_145051099.1">
    <property type="nucleotide sequence ID" value="NZ_CP036433.1"/>
</dbReference>
<feature type="chain" id="PRO_5021730476" description="Lipoprotein" evidence="1">
    <location>
        <begin position="19"/>
        <end position="178"/>
    </location>
</feature>
<organism evidence="2 3">
    <name type="scientific">Lignipirellula cremea</name>
    <dbReference type="NCBI Taxonomy" id="2528010"/>
    <lineage>
        <taxon>Bacteria</taxon>
        <taxon>Pseudomonadati</taxon>
        <taxon>Planctomycetota</taxon>
        <taxon>Planctomycetia</taxon>
        <taxon>Pirellulales</taxon>
        <taxon>Pirellulaceae</taxon>
        <taxon>Lignipirellula</taxon>
    </lineage>
</organism>
<protein>
    <recommendedName>
        <fullName evidence="4">Lipoprotein</fullName>
    </recommendedName>
</protein>
<dbReference type="PROSITE" id="PS51257">
    <property type="entry name" value="PROKAR_LIPOPROTEIN"/>
    <property type="match status" value="1"/>
</dbReference>
<dbReference type="AlphaFoldDB" id="A0A518DPM4"/>
<evidence type="ECO:0008006" key="4">
    <source>
        <dbReference type="Google" id="ProtNLM"/>
    </source>
</evidence>
<proteinExistence type="predicted"/>
<dbReference type="Proteomes" id="UP000317648">
    <property type="component" value="Chromosome"/>
</dbReference>
<dbReference type="OrthoDB" id="278607at2"/>
<evidence type="ECO:0000256" key="1">
    <source>
        <dbReference type="SAM" id="SignalP"/>
    </source>
</evidence>
<name>A0A518DPM4_9BACT</name>
<dbReference type="EMBL" id="CP036433">
    <property type="protein sequence ID" value="QDU93797.1"/>
    <property type="molecule type" value="Genomic_DNA"/>
</dbReference>
<keyword evidence="1" id="KW-0732">Signal</keyword>
<evidence type="ECO:0000313" key="3">
    <source>
        <dbReference type="Proteomes" id="UP000317648"/>
    </source>
</evidence>
<feature type="signal peptide" evidence="1">
    <location>
        <begin position="1"/>
        <end position="18"/>
    </location>
</feature>
<sequence length="178" mass="19098" precursor="true">MLRTLQFFGLMMLLLASASGCSDPAAKANSQAPRDLTAEKAKYLLNEEPDGAVGVIIAREDAKDQDEIVLVARIGGRKEPFIKDRAAFMVIDASMTVVADGAESEAGQICMDDCCASLRADCTTLVKIVDNQGKPLAIDARQLLSAEENDMVVIKGKVERDEKEGAFTIAASGVYVRK</sequence>
<accession>A0A518DPM4</accession>
<evidence type="ECO:0000313" key="2">
    <source>
        <dbReference type="EMBL" id="QDU93797.1"/>
    </source>
</evidence>